<reference evidence="3" key="2">
    <citation type="submission" date="2002-07" db="EMBL/GenBank/DDBJ databases">
        <title>Oryza sativa nipponbare(GA3) genomic DNA, chromosome 8, BAC clone:OSJNBa0049I01.</title>
        <authorList>
            <person name="Sasaki T."/>
            <person name="Matsumoto T."/>
            <person name="Katayose Y."/>
        </authorList>
    </citation>
    <scope>NUCLEOTIDE SEQUENCE</scope>
</reference>
<organism evidence="3 4">
    <name type="scientific">Oryza sativa subsp. japonica</name>
    <name type="common">Rice</name>
    <dbReference type="NCBI Taxonomy" id="39947"/>
    <lineage>
        <taxon>Eukaryota</taxon>
        <taxon>Viridiplantae</taxon>
        <taxon>Streptophyta</taxon>
        <taxon>Embryophyta</taxon>
        <taxon>Tracheophyta</taxon>
        <taxon>Spermatophyta</taxon>
        <taxon>Magnoliopsida</taxon>
        <taxon>Liliopsida</taxon>
        <taxon>Poales</taxon>
        <taxon>Poaceae</taxon>
        <taxon>BOP clade</taxon>
        <taxon>Oryzoideae</taxon>
        <taxon>Oryzeae</taxon>
        <taxon>Oryzinae</taxon>
        <taxon>Oryza</taxon>
        <taxon>Oryza sativa</taxon>
    </lineage>
</organism>
<sequence length="83" mass="9220">MLRRRAASVGNELLRLLVAMASPESRRTTALPTVGLEDSGETPRRRTASIGKLSASLRVVRREEMGVGEKHEKKDLSRDCDPF</sequence>
<evidence type="ECO:0000313" key="4">
    <source>
        <dbReference type="Proteomes" id="UP000000763"/>
    </source>
</evidence>
<dbReference type="AlphaFoldDB" id="Q6Z0H2"/>
<reference evidence="4" key="3">
    <citation type="journal article" date="2005" name="Nature">
        <title>The map-based sequence of the rice genome.</title>
        <authorList>
            <consortium name="International rice genome sequencing project (IRGSP)"/>
            <person name="Matsumoto T."/>
            <person name="Wu J."/>
            <person name="Kanamori H."/>
            <person name="Katayose Y."/>
            <person name="Fujisawa M."/>
            <person name="Namiki N."/>
            <person name="Mizuno H."/>
            <person name="Yamamoto K."/>
            <person name="Antonio B.A."/>
            <person name="Baba T."/>
            <person name="Sakata K."/>
            <person name="Nagamura Y."/>
            <person name="Aoki H."/>
            <person name="Arikawa K."/>
            <person name="Arita K."/>
            <person name="Bito T."/>
            <person name="Chiden Y."/>
            <person name="Fujitsuka N."/>
            <person name="Fukunaka R."/>
            <person name="Hamada M."/>
            <person name="Harada C."/>
            <person name="Hayashi A."/>
            <person name="Hijishita S."/>
            <person name="Honda M."/>
            <person name="Hosokawa S."/>
            <person name="Ichikawa Y."/>
            <person name="Idonuma A."/>
            <person name="Iijima M."/>
            <person name="Ikeda M."/>
            <person name="Ikeno M."/>
            <person name="Ito K."/>
            <person name="Ito S."/>
            <person name="Ito T."/>
            <person name="Ito Y."/>
            <person name="Ito Y."/>
            <person name="Iwabuchi A."/>
            <person name="Kamiya K."/>
            <person name="Karasawa W."/>
            <person name="Kurita K."/>
            <person name="Katagiri S."/>
            <person name="Kikuta A."/>
            <person name="Kobayashi H."/>
            <person name="Kobayashi N."/>
            <person name="Machita K."/>
            <person name="Maehara T."/>
            <person name="Masukawa M."/>
            <person name="Mizubayashi T."/>
            <person name="Mukai Y."/>
            <person name="Nagasaki H."/>
            <person name="Nagata Y."/>
            <person name="Naito S."/>
            <person name="Nakashima M."/>
            <person name="Nakama Y."/>
            <person name="Nakamichi Y."/>
            <person name="Nakamura M."/>
            <person name="Meguro A."/>
            <person name="Negishi M."/>
            <person name="Ohta I."/>
            <person name="Ohta T."/>
            <person name="Okamoto M."/>
            <person name="Ono N."/>
            <person name="Saji S."/>
            <person name="Sakaguchi M."/>
            <person name="Sakai K."/>
            <person name="Shibata M."/>
            <person name="Shimokawa T."/>
            <person name="Song J."/>
            <person name="Takazaki Y."/>
            <person name="Terasawa K."/>
            <person name="Tsugane M."/>
            <person name="Tsuji K."/>
            <person name="Ueda S."/>
            <person name="Waki K."/>
            <person name="Yamagata H."/>
            <person name="Yamamoto M."/>
            <person name="Yamamoto S."/>
            <person name="Yamane H."/>
            <person name="Yoshiki S."/>
            <person name="Yoshihara R."/>
            <person name="Yukawa K."/>
            <person name="Zhong H."/>
            <person name="Yano M."/>
            <person name="Yuan Q."/>
            <person name="Ouyang S."/>
            <person name="Liu J."/>
            <person name="Jones K.M."/>
            <person name="Gansberger K."/>
            <person name="Moffat K."/>
            <person name="Hill J."/>
            <person name="Bera J."/>
            <person name="Fadrosh D."/>
            <person name="Jin S."/>
            <person name="Johri S."/>
            <person name="Kim M."/>
            <person name="Overton L."/>
            <person name="Reardon M."/>
            <person name="Tsitrin T."/>
            <person name="Vuong H."/>
            <person name="Weaver B."/>
            <person name="Ciecko A."/>
            <person name="Tallon L."/>
            <person name="Jackson J."/>
            <person name="Pai G."/>
            <person name="Aken S.V."/>
            <person name="Utterback T."/>
            <person name="Reidmuller S."/>
            <person name="Feldblyum T."/>
            <person name="Hsiao J."/>
            <person name="Zismann V."/>
            <person name="Iobst S."/>
            <person name="de Vazeille A.R."/>
            <person name="Buell C.R."/>
            <person name="Ying K."/>
            <person name="Li Y."/>
            <person name="Lu T."/>
            <person name="Huang Y."/>
            <person name="Zhao Q."/>
            <person name="Feng Q."/>
            <person name="Zhang L."/>
            <person name="Zhu J."/>
            <person name="Weng Q."/>
            <person name="Mu J."/>
            <person name="Lu Y."/>
            <person name="Fan D."/>
            <person name="Liu Y."/>
            <person name="Guan J."/>
            <person name="Zhang Y."/>
            <person name="Yu S."/>
            <person name="Liu X."/>
            <person name="Zhang Y."/>
            <person name="Hong G."/>
            <person name="Han B."/>
            <person name="Choisne N."/>
            <person name="Demange N."/>
            <person name="Orjeda G."/>
            <person name="Samain S."/>
            <person name="Cattolico L."/>
            <person name="Pelletier E."/>
            <person name="Couloux A."/>
            <person name="Segurens B."/>
            <person name="Wincker P."/>
            <person name="D'Hont A."/>
            <person name="Scarpelli C."/>
            <person name="Weissenbach J."/>
            <person name="Salanoubat M."/>
            <person name="Quetier F."/>
            <person name="Yu Y."/>
            <person name="Kim H.R."/>
            <person name="Rambo T."/>
            <person name="Currie J."/>
            <person name="Collura K."/>
            <person name="Luo M."/>
            <person name="Yang T."/>
            <person name="Ammiraju J.S.S."/>
            <person name="Engler F."/>
            <person name="Soderlund C."/>
            <person name="Wing R.A."/>
            <person name="Palmer L.E."/>
            <person name="de la Bastide M."/>
            <person name="Spiegel L."/>
            <person name="Nascimento L."/>
            <person name="Zutavern T."/>
            <person name="O'Shaughnessy A."/>
            <person name="Dike S."/>
            <person name="Dedhia N."/>
            <person name="Preston R."/>
            <person name="Balija V."/>
            <person name="McCombie W.R."/>
            <person name="Chow T."/>
            <person name="Chen H."/>
            <person name="Chung M."/>
            <person name="Chen C."/>
            <person name="Shaw J."/>
            <person name="Wu H."/>
            <person name="Hsiao K."/>
            <person name="Chao Y."/>
            <person name="Chu M."/>
            <person name="Cheng C."/>
            <person name="Hour A."/>
            <person name="Lee P."/>
            <person name="Lin S."/>
            <person name="Lin Y."/>
            <person name="Liou J."/>
            <person name="Liu S."/>
            <person name="Hsing Y."/>
            <person name="Raghuvanshi S."/>
            <person name="Mohanty A."/>
            <person name="Bharti A.K."/>
            <person name="Gaur A."/>
            <person name="Gupta V."/>
            <person name="Kumar D."/>
            <person name="Ravi V."/>
            <person name="Vij S."/>
            <person name="Kapur A."/>
            <person name="Khurana P."/>
            <person name="Khurana P."/>
            <person name="Khurana J.P."/>
            <person name="Tyagi A.K."/>
            <person name="Gaikwad K."/>
            <person name="Singh A."/>
            <person name="Dalal V."/>
            <person name="Srivastava S."/>
            <person name="Dixit A."/>
            <person name="Pal A.K."/>
            <person name="Ghazi I.A."/>
            <person name="Yadav M."/>
            <person name="Pandit A."/>
            <person name="Bhargava A."/>
            <person name="Sureshbabu K."/>
            <person name="Batra K."/>
            <person name="Sharma T.R."/>
            <person name="Mohapatra T."/>
            <person name="Singh N.K."/>
            <person name="Messing J."/>
            <person name="Nelson A.B."/>
            <person name="Fuks G."/>
            <person name="Kavchok S."/>
            <person name="Keizer G."/>
            <person name="Linton E."/>
            <person name="Llaca V."/>
            <person name="Song R."/>
            <person name="Tanyolac B."/>
            <person name="Young S."/>
            <person name="Ho-Il K."/>
            <person name="Hahn J.H."/>
            <person name="Sangsakoo G."/>
            <person name="Vanavichit A."/>
            <person name="de Mattos Luiz.A.T."/>
            <person name="Zimmer P.D."/>
            <person name="Malone G."/>
            <person name="Dellagostin O."/>
            <person name="de Oliveira A.C."/>
            <person name="Bevan M."/>
            <person name="Bancroft I."/>
            <person name="Minx P."/>
            <person name="Cordum H."/>
            <person name="Wilson R."/>
            <person name="Cheng Z."/>
            <person name="Jin W."/>
            <person name="Jiang J."/>
            <person name="Leong S.A."/>
            <person name="Iwama H."/>
            <person name="Gojobori T."/>
            <person name="Itoh T."/>
            <person name="Niimura Y."/>
            <person name="Fujii Y."/>
            <person name="Habara T."/>
            <person name="Sakai H."/>
            <person name="Sato Y."/>
            <person name="Wilson G."/>
            <person name="Kumar K."/>
            <person name="McCouch S."/>
            <person name="Juretic N."/>
            <person name="Hoen D."/>
            <person name="Wright S."/>
            <person name="Bruskiewich R."/>
            <person name="Bureau T."/>
            <person name="Miyao A."/>
            <person name="Hirochika H."/>
            <person name="Nishikawa T."/>
            <person name="Kadowaki K."/>
            <person name="Sugiura M."/>
            <person name="Burr B."/>
            <person name="Sasaki T."/>
        </authorList>
    </citation>
    <scope>NUCLEOTIDE SEQUENCE [LARGE SCALE GENOMIC DNA]</scope>
    <source>
        <strain evidence="4">cv. Nipponbare</strain>
    </source>
</reference>
<reference evidence="2" key="1">
    <citation type="submission" date="2002-02" db="EMBL/GenBank/DDBJ databases">
        <title>Oryza sativa nipponbare(GA3) genomic DNA, chromosome 8, PAC clone:P0670E08.</title>
        <authorList>
            <person name="Sasaki T."/>
            <person name="Matsumoto T."/>
            <person name="Yamamoto K."/>
        </authorList>
    </citation>
    <scope>NUCLEOTIDE SEQUENCE</scope>
</reference>
<reference evidence="4" key="4">
    <citation type="journal article" date="2008" name="Nucleic Acids Res.">
        <title>The rice annotation project database (RAP-DB): 2008 update.</title>
        <authorList>
            <consortium name="The rice annotation project (RAP)"/>
        </authorList>
    </citation>
    <scope>GENOME REANNOTATION</scope>
    <source>
        <strain evidence="4">cv. Nipponbare</strain>
    </source>
</reference>
<name>Q6Z0H2_ORYSJ</name>
<protein>
    <submittedName>
        <fullName evidence="3">Uncharacterized protein</fullName>
    </submittedName>
</protein>
<feature type="region of interest" description="Disordered" evidence="1">
    <location>
        <begin position="24"/>
        <end position="47"/>
    </location>
</feature>
<dbReference type="EMBL" id="AP004759">
    <property type="protein sequence ID" value="BAD03461.1"/>
    <property type="molecule type" value="Genomic_DNA"/>
</dbReference>
<dbReference type="Proteomes" id="UP000000763">
    <property type="component" value="Chromosome 8"/>
</dbReference>
<proteinExistence type="predicted"/>
<dbReference type="EMBL" id="AP005490">
    <property type="protein sequence ID" value="BAD03634.1"/>
    <property type="molecule type" value="Genomic_DNA"/>
</dbReference>
<accession>Q6Z0H2</accession>
<evidence type="ECO:0000313" key="2">
    <source>
        <dbReference type="EMBL" id="BAD03461.1"/>
    </source>
</evidence>
<evidence type="ECO:0000256" key="1">
    <source>
        <dbReference type="SAM" id="MobiDB-lite"/>
    </source>
</evidence>
<feature type="region of interest" description="Disordered" evidence="1">
    <location>
        <begin position="64"/>
        <end position="83"/>
    </location>
</feature>
<gene>
    <name evidence="3" type="ORF">OSJNBa0049I01.23</name>
    <name evidence="2" type="ORF">P0670E08.34</name>
</gene>
<evidence type="ECO:0000313" key="3">
    <source>
        <dbReference type="EMBL" id="BAD03634.1"/>
    </source>
</evidence>